<proteinExistence type="predicted"/>
<name>A0ABN3SAK2_9ACTN</name>
<reference evidence="1 2" key="1">
    <citation type="journal article" date="2019" name="Int. J. Syst. Evol. Microbiol.">
        <title>The Global Catalogue of Microorganisms (GCM) 10K type strain sequencing project: providing services to taxonomists for standard genome sequencing and annotation.</title>
        <authorList>
            <consortium name="The Broad Institute Genomics Platform"/>
            <consortium name="The Broad Institute Genome Sequencing Center for Infectious Disease"/>
            <person name="Wu L."/>
            <person name="Ma J."/>
        </authorList>
    </citation>
    <scope>NUCLEOTIDE SEQUENCE [LARGE SCALE GENOMIC DNA]</scope>
    <source>
        <strain evidence="1 2">JCM 16374</strain>
    </source>
</reference>
<accession>A0ABN3SAK2</accession>
<evidence type="ECO:0000313" key="2">
    <source>
        <dbReference type="Proteomes" id="UP001500994"/>
    </source>
</evidence>
<dbReference type="EMBL" id="BAAARK010000016">
    <property type="protein sequence ID" value="GAA2672337.1"/>
    <property type="molecule type" value="Genomic_DNA"/>
</dbReference>
<gene>
    <name evidence="1" type="ORF">GCM10009864_48530</name>
</gene>
<sequence>MTETERTAPARRAAFRATAFARDGRWHLEISSLDSEPDTGDTEAVLVTLRPTGDPQDGTRFPADGLREQLRHNGFVLVDPDAGTGGWTRADDEERYTALCRPAPRAV</sequence>
<protein>
    <submittedName>
        <fullName evidence="1">Uncharacterized protein</fullName>
    </submittedName>
</protein>
<evidence type="ECO:0000313" key="1">
    <source>
        <dbReference type="EMBL" id="GAA2672337.1"/>
    </source>
</evidence>
<organism evidence="1 2">
    <name type="scientific">Streptomyces lunalinharesii</name>
    <dbReference type="NCBI Taxonomy" id="333384"/>
    <lineage>
        <taxon>Bacteria</taxon>
        <taxon>Bacillati</taxon>
        <taxon>Actinomycetota</taxon>
        <taxon>Actinomycetes</taxon>
        <taxon>Kitasatosporales</taxon>
        <taxon>Streptomycetaceae</taxon>
        <taxon>Streptomyces</taxon>
    </lineage>
</organism>
<dbReference type="Proteomes" id="UP001500994">
    <property type="component" value="Unassembled WGS sequence"/>
</dbReference>
<dbReference type="RefSeq" id="WP_344579500.1">
    <property type="nucleotide sequence ID" value="NZ_BAAARK010000016.1"/>
</dbReference>
<comment type="caution">
    <text evidence="1">The sequence shown here is derived from an EMBL/GenBank/DDBJ whole genome shotgun (WGS) entry which is preliminary data.</text>
</comment>
<keyword evidence="2" id="KW-1185">Reference proteome</keyword>